<evidence type="ECO:0000256" key="5">
    <source>
        <dbReference type="ARBA" id="ARBA00023295"/>
    </source>
</evidence>
<dbReference type="GO" id="GO:0008061">
    <property type="term" value="F:chitin binding"/>
    <property type="evidence" value="ECO:0007669"/>
    <property type="project" value="InterPro"/>
</dbReference>
<dbReference type="AlphaFoldDB" id="A0A543NH02"/>
<reference evidence="11 12" key="1">
    <citation type="submission" date="2019-06" db="EMBL/GenBank/DDBJ databases">
        <title>Sequencing the genomes of 1000 actinobacteria strains.</title>
        <authorList>
            <person name="Klenk H.-P."/>
        </authorList>
    </citation>
    <scope>NUCLEOTIDE SEQUENCE [LARGE SCALE GENOMIC DNA]</scope>
    <source>
        <strain evidence="11 12">DSM 45015</strain>
    </source>
</reference>
<dbReference type="SUPFAM" id="SSF54556">
    <property type="entry name" value="Chitinase insertion domain"/>
    <property type="match status" value="1"/>
</dbReference>
<comment type="similarity">
    <text evidence="7">Belongs to the glycosyl hydrolase 18 family.</text>
</comment>
<evidence type="ECO:0000256" key="7">
    <source>
        <dbReference type="RuleBase" id="RU004453"/>
    </source>
</evidence>
<dbReference type="GO" id="GO:0005975">
    <property type="term" value="P:carbohydrate metabolic process"/>
    <property type="evidence" value="ECO:0007669"/>
    <property type="project" value="InterPro"/>
</dbReference>
<dbReference type="Pfam" id="PF00704">
    <property type="entry name" value="Glyco_hydro_18"/>
    <property type="match status" value="1"/>
</dbReference>
<keyword evidence="4" id="KW-0624">Polysaccharide degradation</keyword>
<evidence type="ECO:0000256" key="2">
    <source>
        <dbReference type="ARBA" id="ARBA00012729"/>
    </source>
</evidence>
<feature type="transmembrane region" description="Helical" evidence="9">
    <location>
        <begin position="21"/>
        <end position="41"/>
    </location>
</feature>
<organism evidence="11 12">
    <name type="scientific">Haloactinospora alba</name>
    <dbReference type="NCBI Taxonomy" id="405555"/>
    <lineage>
        <taxon>Bacteria</taxon>
        <taxon>Bacillati</taxon>
        <taxon>Actinomycetota</taxon>
        <taxon>Actinomycetes</taxon>
        <taxon>Streptosporangiales</taxon>
        <taxon>Nocardiopsidaceae</taxon>
        <taxon>Haloactinospora</taxon>
    </lineage>
</organism>
<dbReference type="Gene3D" id="3.20.20.80">
    <property type="entry name" value="Glycosidases"/>
    <property type="match status" value="1"/>
</dbReference>
<name>A0A543NH02_9ACTN</name>
<dbReference type="SUPFAM" id="SSF51445">
    <property type="entry name" value="(Trans)glycosidases"/>
    <property type="match status" value="1"/>
</dbReference>
<dbReference type="EMBL" id="VFQC01000001">
    <property type="protein sequence ID" value="TQN31102.1"/>
    <property type="molecule type" value="Genomic_DNA"/>
</dbReference>
<accession>A0A543NH02</accession>
<evidence type="ECO:0000256" key="1">
    <source>
        <dbReference type="ARBA" id="ARBA00000822"/>
    </source>
</evidence>
<comment type="catalytic activity">
    <reaction evidence="1">
        <text>Random endo-hydrolysis of N-acetyl-beta-D-glucosaminide (1-&gt;4)-beta-linkages in chitin and chitodextrins.</text>
        <dbReference type="EC" id="3.2.1.14"/>
    </reaction>
</comment>
<dbReference type="GO" id="GO:0006032">
    <property type="term" value="P:chitin catabolic process"/>
    <property type="evidence" value="ECO:0007669"/>
    <property type="project" value="UniProtKB-KW"/>
</dbReference>
<comment type="caution">
    <text evidence="11">The sequence shown here is derived from an EMBL/GenBank/DDBJ whole genome shotgun (WGS) entry which is preliminary data.</text>
</comment>
<dbReference type="SMART" id="SM00636">
    <property type="entry name" value="Glyco_18"/>
    <property type="match status" value="1"/>
</dbReference>
<dbReference type="InterPro" id="IPR001579">
    <property type="entry name" value="Glyco_hydro_18_chit_AS"/>
</dbReference>
<proteinExistence type="inferred from homology"/>
<evidence type="ECO:0000256" key="9">
    <source>
        <dbReference type="SAM" id="Phobius"/>
    </source>
</evidence>
<dbReference type="CDD" id="cd06548">
    <property type="entry name" value="GH18_chitinase"/>
    <property type="match status" value="1"/>
</dbReference>
<dbReference type="PROSITE" id="PS01095">
    <property type="entry name" value="GH18_1"/>
    <property type="match status" value="1"/>
</dbReference>
<keyword evidence="9" id="KW-0472">Membrane</keyword>
<protein>
    <recommendedName>
        <fullName evidence="2">chitinase</fullName>
        <ecNumber evidence="2">3.2.1.14</ecNumber>
    </recommendedName>
</protein>
<keyword evidence="9" id="KW-1133">Transmembrane helix</keyword>
<evidence type="ECO:0000313" key="12">
    <source>
        <dbReference type="Proteomes" id="UP000317422"/>
    </source>
</evidence>
<sequence length="484" mass="53132">MMSSRKWRLAPSRRERWAGTPLGWTTATVLGALFFSAFTVVSDTSGESVSGGERVGYFADWNTANRDYTIADIAENGAADQLTHLMWAFGDVSSEGKCHIPQGSNQAWEIYQRRYSAEESVDGQADDYRQELAGSLGQLRKLKSEHPALRASISLGGWNWSTYFSRAARTEESRREFVSSCIDLWLRGNLPVRGGEPQGGEGAAAGVFDGIDLDWEWPGGRGHEDNIEHEEDKRNFTLLVREFRRQLDELGSETGEEYALTASVASGEETIADSYEADAFDELDFATVQGYDFSGPWSEVTNHHSQLYAPDNAPNSASAKRAVQQYLDLGVPPEKLVLGFPGFGRGWSGVRADGPARFVRATGAADGGYGGSTESYAALEKREGRRFMDPVNGAYWLIDGDEWWSYDTPEVVAMKGEYVRENGLGGLMLWNLDMDANGELTAAMEEALEGQRPEPSPSVDTRKPSGPSPEREGEQTPDGSPEPG</sequence>
<dbReference type="InterPro" id="IPR001223">
    <property type="entry name" value="Glyco_hydro18_cat"/>
</dbReference>
<keyword evidence="12" id="KW-1185">Reference proteome</keyword>
<keyword evidence="4" id="KW-0146">Chitin degradation</keyword>
<feature type="region of interest" description="Disordered" evidence="8">
    <location>
        <begin position="444"/>
        <end position="484"/>
    </location>
</feature>
<keyword evidence="9" id="KW-0812">Transmembrane</keyword>
<evidence type="ECO:0000259" key="10">
    <source>
        <dbReference type="PROSITE" id="PS51910"/>
    </source>
</evidence>
<dbReference type="Gene3D" id="3.10.50.10">
    <property type="match status" value="1"/>
</dbReference>
<dbReference type="InterPro" id="IPR050314">
    <property type="entry name" value="Glycosyl_Hydrlase_18"/>
</dbReference>
<evidence type="ECO:0000256" key="6">
    <source>
        <dbReference type="RuleBase" id="RU000489"/>
    </source>
</evidence>
<dbReference type="GO" id="GO:0008843">
    <property type="term" value="F:endochitinase activity"/>
    <property type="evidence" value="ECO:0007669"/>
    <property type="project" value="UniProtKB-EC"/>
</dbReference>
<feature type="domain" description="GH18" evidence="10">
    <location>
        <begin position="52"/>
        <end position="451"/>
    </location>
</feature>
<evidence type="ECO:0000256" key="3">
    <source>
        <dbReference type="ARBA" id="ARBA00022801"/>
    </source>
</evidence>
<dbReference type="PROSITE" id="PS51910">
    <property type="entry name" value="GH18_2"/>
    <property type="match status" value="1"/>
</dbReference>
<gene>
    <name evidence="11" type="ORF">FHX37_0991</name>
</gene>
<keyword evidence="4" id="KW-0119">Carbohydrate metabolism</keyword>
<dbReference type="PANTHER" id="PTHR11177">
    <property type="entry name" value="CHITINASE"/>
    <property type="match status" value="1"/>
</dbReference>
<keyword evidence="5 6" id="KW-0326">Glycosidase</keyword>
<dbReference type="EC" id="3.2.1.14" evidence="2"/>
<dbReference type="Proteomes" id="UP000317422">
    <property type="component" value="Unassembled WGS sequence"/>
</dbReference>
<dbReference type="InterPro" id="IPR029070">
    <property type="entry name" value="Chitinase_insertion_sf"/>
</dbReference>
<evidence type="ECO:0000313" key="11">
    <source>
        <dbReference type="EMBL" id="TQN31102.1"/>
    </source>
</evidence>
<keyword evidence="3 6" id="KW-0378">Hydrolase</keyword>
<evidence type="ECO:0000256" key="4">
    <source>
        <dbReference type="ARBA" id="ARBA00023024"/>
    </source>
</evidence>
<dbReference type="PANTHER" id="PTHR11177:SF317">
    <property type="entry name" value="CHITINASE 12-RELATED"/>
    <property type="match status" value="1"/>
</dbReference>
<evidence type="ECO:0000256" key="8">
    <source>
        <dbReference type="SAM" id="MobiDB-lite"/>
    </source>
</evidence>
<dbReference type="InterPro" id="IPR017853">
    <property type="entry name" value="GH"/>
</dbReference>
<dbReference type="InterPro" id="IPR011583">
    <property type="entry name" value="Chitinase_II/V-like_cat"/>
</dbReference>